<protein>
    <submittedName>
        <fullName evidence="1">Uncharacterized protein</fullName>
    </submittedName>
</protein>
<accession>A0ABN7Z8C0</accession>
<keyword evidence="2" id="KW-1185">Reference proteome</keyword>
<dbReference type="EMBL" id="CAJZAH010000006">
    <property type="protein sequence ID" value="CAG9181488.1"/>
    <property type="molecule type" value="Genomic_DNA"/>
</dbReference>
<dbReference type="Proteomes" id="UP000721236">
    <property type="component" value="Unassembled WGS sequence"/>
</dbReference>
<comment type="caution">
    <text evidence="1">The sequence shown here is derived from an EMBL/GenBank/DDBJ whole genome shotgun (WGS) entry which is preliminary data.</text>
</comment>
<sequence length="70" mass="8112">MYRSQSNGLQRAAFSAISLRFRCYVRSENEIMAKNEYTRQAYFCIAPHFCVEALPDTPLRSRICGHASFM</sequence>
<evidence type="ECO:0000313" key="2">
    <source>
        <dbReference type="Proteomes" id="UP000721236"/>
    </source>
</evidence>
<proteinExistence type="predicted"/>
<reference evidence="1 2" key="1">
    <citation type="submission" date="2021-08" db="EMBL/GenBank/DDBJ databases">
        <authorList>
            <person name="Peeters C."/>
        </authorList>
    </citation>
    <scope>NUCLEOTIDE SEQUENCE [LARGE SCALE GENOMIC DNA]</scope>
    <source>
        <strain evidence="1 2">LMG 21510</strain>
    </source>
</reference>
<organism evidence="1 2">
    <name type="scientific">Cupriavidus respiraculi</name>
    <dbReference type="NCBI Taxonomy" id="195930"/>
    <lineage>
        <taxon>Bacteria</taxon>
        <taxon>Pseudomonadati</taxon>
        <taxon>Pseudomonadota</taxon>
        <taxon>Betaproteobacteria</taxon>
        <taxon>Burkholderiales</taxon>
        <taxon>Burkholderiaceae</taxon>
        <taxon>Cupriavidus</taxon>
    </lineage>
</organism>
<name>A0ABN7Z8C0_9BURK</name>
<evidence type="ECO:0000313" key="1">
    <source>
        <dbReference type="EMBL" id="CAG9181488.1"/>
    </source>
</evidence>
<gene>
    <name evidence="1" type="ORF">LMG21510_04306</name>
</gene>